<accession>A0A1Q8YAW2</accession>
<reference evidence="1 2" key="1">
    <citation type="submission" date="2017-01" db="EMBL/GenBank/DDBJ databases">
        <title>Genome sequence of Rhodoferax antarcticus ANT.BR, a psychrophilic purple nonsulfur bacterium from an Antarctic microbial mat.</title>
        <authorList>
            <person name="Baker J."/>
            <person name="Riester C."/>
            <person name="Skinner B."/>
            <person name="Newell A."/>
            <person name="Swingley W."/>
            <person name="Madigan M."/>
            <person name="Jung D."/>
            <person name="Asao M."/>
            <person name="Chen M."/>
            <person name="Loughlin P."/>
            <person name="Pan H."/>
            <person name="Lin S."/>
            <person name="Li N."/>
            <person name="Shaw J."/>
            <person name="Prado M."/>
            <person name="Sherman C."/>
            <person name="Li X."/>
            <person name="Tang J."/>
            <person name="Blankenship R."/>
            <person name="Zhao T."/>
            <person name="Touchman J."/>
            <person name="Sattley M."/>
        </authorList>
    </citation>
    <scope>NUCLEOTIDE SEQUENCE [LARGE SCALE GENOMIC DNA]</scope>
    <source>
        <strain evidence="1 2">ANT.BR</strain>
    </source>
</reference>
<keyword evidence="2" id="KW-1185">Reference proteome</keyword>
<name>A0A1Q8YAW2_9BURK</name>
<proteinExistence type="predicted"/>
<dbReference type="AlphaFoldDB" id="A0A1Q8YAW2"/>
<gene>
    <name evidence="1" type="ORF">BLL52_3976</name>
</gene>
<evidence type="ECO:0000313" key="1">
    <source>
        <dbReference type="EMBL" id="OLP05155.1"/>
    </source>
</evidence>
<evidence type="ECO:0000313" key="2">
    <source>
        <dbReference type="Proteomes" id="UP000185911"/>
    </source>
</evidence>
<organism evidence="1 2">
    <name type="scientific">Rhodoferax antarcticus ANT.BR</name>
    <dbReference type="NCBI Taxonomy" id="1111071"/>
    <lineage>
        <taxon>Bacteria</taxon>
        <taxon>Pseudomonadati</taxon>
        <taxon>Pseudomonadota</taxon>
        <taxon>Betaproteobacteria</taxon>
        <taxon>Burkholderiales</taxon>
        <taxon>Comamonadaceae</taxon>
        <taxon>Rhodoferax</taxon>
    </lineage>
</organism>
<sequence length="332" mass="36225">MFKTILSKLKPAQTNLSRAEEAMLTTLANPEKTAALVSRFEAALTAAPDYSAVRRFEESRLVQARLAMKRHVIDSERQRVAAVMQADQAICDQDLQTANENHATALRALGLCDSRREAVLKRLEPLEAEQTALGQAALQRAAAAQIEFDEAITTAAPEGEAIAATKLFQAQKDCEGGSVLNGPLGLRIVALQREIQAVSDAMDLQQSAVDQAAQARLDAQAALASLEYDRQAQALLEAYLAQRIAISAAQALQKPGAPTKVFWNQKIDKFESQISSTQRIIFGGDIDPRTRHLSNYAIDDLCRALEFKPNLSLLVSEFEAAQPESIEPEDTL</sequence>
<protein>
    <submittedName>
        <fullName evidence="1">Uncharacterized protein</fullName>
    </submittedName>
</protein>
<dbReference type="RefSeq" id="WP_139313450.1">
    <property type="nucleotide sequence ID" value="NZ_MSYM01000018.1"/>
</dbReference>
<dbReference type="EMBL" id="MSYM01000018">
    <property type="protein sequence ID" value="OLP05155.1"/>
    <property type="molecule type" value="Genomic_DNA"/>
</dbReference>
<dbReference type="STRING" id="81479.RA876_13635"/>
<comment type="caution">
    <text evidence="1">The sequence shown here is derived from an EMBL/GenBank/DDBJ whole genome shotgun (WGS) entry which is preliminary data.</text>
</comment>
<dbReference type="Proteomes" id="UP000185911">
    <property type="component" value="Unassembled WGS sequence"/>
</dbReference>